<dbReference type="PANTHER" id="PTHR43792">
    <property type="entry name" value="GNAT FAMILY, PUTATIVE (AFU_ORTHOLOGUE AFUA_3G00765)-RELATED-RELATED"/>
    <property type="match status" value="1"/>
</dbReference>
<dbReference type="OrthoDB" id="9804153at2"/>
<dbReference type="InterPro" id="IPR000182">
    <property type="entry name" value="GNAT_dom"/>
</dbReference>
<evidence type="ECO:0000313" key="3">
    <source>
        <dbReference type="Proteomes" id="UP000186684"/>
    </source>
</evidence>
<dbReference type="InterPro" id="IPR016181">
    <property type="entry name" value="Acyl_CoA_acyltransferase"/>
</dbReference>
<keyword evidence="3" id="KW-1185">Reference proteome</keyword>
<accession>A0A1N7PWH9</accession>
<protein>
    <submittedName>
        <fullName evidence="2">Protein N-acetyltransferase, RimJ/RimL family</fullName>
    </submittedName>
</protein>
<keyword evidence="2" id="KW-0808">Transferase</keyword>
<name>A0A1N7PWH9_9RHOB</name>
<dbReference type="PANTHER" id="PTHR43792:SF1">
    <property type="entry name" value="N-ACETYLTRANSFERASE DOMAIN-CONTAINING PROTEIN"/>
    <property type="match status" value="1"/>
</dbReference>
<proteinExistence type="predicted"/>
<dbReference type="GO" id="GO:0016747">
    <property type="term" value="F:acyltransferase activity, transferring groups other than amino-acyl groups"/>
    <property type="evidence" value="ECO:0007669"/>
    <property type="project" value="InterPro"/>
</dbReference>
<dbReference type="Gene3D" id="3.40.630.30">
    <property type="match status" value="1"/>
</dbReference>
<evidence type="ECO:0000313" key="2">
    <source>
        <dbReference type="EMBL" id="SIT14946.1"/>
    </source>
</evidence>
<gene>
    <name evidence="2" type="ORF">SAMN05421759_12136</name>
</gene>
<dbReference type="STRING" id="633194.SAMN05421759_12136"/>
<evidence type="ECO:0000259" key="1">
    <source>
        <dbReference type="PROSITE" id="PS51186"/>
    </source>
</evidence>
<dbReference type="Proteomes" id="UP000186684">
    <property type="component" value="Unassembled WGS sequence"/>
</dbReference>
<dbReference type="Pfam" id="PF13302">
    <property type="entry name" value="Acetyltransf_3"/>
    <property type="match status" value="1"/>
</dbReference>
<reference evidence="3" key="1">
    <citation type="submission" date="2017-01" db="EMBL/GenBank/DDBJ databases">
        <authorList>
            <person name="Varghese N."/>
            <person name="Submissions S."/>
        </authorList>
    </citation>
    <scope>NUCLEOTIDE SEQUENCE [LARGE SCALE GENOMIC DNA]</scope>
    <source>
        <strain evidence="3">DSM 29430</strain>
    </source>
</reference>
<feature type="domain" description="N-acetyltransferase" evidence="1">
    <location>
        <begin position="7"/>
        <end position="165"/>
    </location>
</feature>
<dbReference type="AlphaFoldDB" id="A0A1N7PWH9"/>
<organism evidence="2 3">
    <name type="scientific">Roseivivax lentus</name>
    <dbReference type="NCBI Taxonomy" id="633194"/>
    <lineage>
        <taxon>Bacteria</taxon>
        <taxon>Pseudomonadati</taxon>
        <taxon>Pseudomonadota</taxon>
        <taxon>Alphaproteobacteria</taxon>
        <taxon>Rhodobacterales</taxon>
        <taxon>Roseobacteraceae</taxon>
        <taxon>Roseivivax</taxon>
    </lineage>
</organism>
<dbReference type="PROSITE" id="PS51186">
    <property type="entry name" value="GNAT"/>
    <property type="match status" value="1"/>
</dbReference>
<dbReference type="EMBL" id="FTOQ01000021">
    <property type="protein sequence ID" value="SIT14946.1"/>
    <property type="molecule type" value="Genomic_DNA"/>
</dbReference>
<dbReference type="InterPro" id="IPR051531">
    <property type="entry name" value="N-acetyltransferase"/>
</dbReference>
<dbReference type="RefSeq" id="WP_076450816.1">
    <property type="nucleotide sequence ID" value="NZ_FTOQ01000021.1"/>
</dbReference>
<dbReference type="SUPFAM" id="SSF55729">
    <property type="entry name" value="Acyl-CoA N-acyltransferases (Nat)"/>
    <property type="match status" value="1"/>
</dbReference>
<sequence length="178" mass="20096">MIATARLTLRPARPDDLEDLHAIFSDPRAMRYWDRPAHENRDQTRAFLNHFIHGPPDTREEYILDLEGRAIGKAGVWAMPELGFILNPRHWGRGFATEALQAILPRAFAKFPDEPVLTAEIDPRNTASRRVLTRLGFRQTGFAEKNFLYGGTEWCDTAYFALPRPGSVPPPADAGTAR</sequence>